<keyword evidence="2 7" id="KW-0819">tRNA processing</keyword>
<evidence type="ECO:0000256" key="5">
    <source>
        <dbReference type="ARBA" id="ARBA00022801"/>
    </source>
</evidence>
<organism evidence="9 10">
    <name type="scientific">Halopseudomonas litoralis</name>
    <dbReference type="NCBI Taxonomy" id="797277"/>
    <lineage>
        <taxon>Bacteria</taxon>
        <taxon>Pseudomonadati</taxon>
        <taxon>Pseudomonadota</taxon>
        <taxon>Gammaproteobacteria</taxon>
        <taxon>Pseudomonadales</taxon>
        <taxon>Pseudomonadaceae</taxon>
        <taxon>Halopseudomonas</taxon>
    </lineage>
</organism>
<comment type="catalytic activity">
    <reaction evidence="7">
        <text>Endonucleolytic cleavage of RNA, removing 5'-extranucleotides from tRNA precursor.</text>
        <dbReference type="EC" id="3.1.26.5"/>
    </reaction>
</comment>
<dbReference type="Gene3D" id="3.30.230.10">
    <property type="match status" value="1"/>
</dbReference>
<sequence length="132" mass="14875">MDLGFSPEQRLLTPAQFKNVFDGATCKASGPNILLLSRHNSQTHARLGLVIAKKNVRHAVDRNKIKRIARESFRHHRAELDHLDIVVLARKGLGELDNAALHSLFQDMWRRLNKAADKYNRSRNSGSPSSNA</sequence>
<dbReference type="PANTHER" id="PTHR33992">
    <property type="entry name" value="RIBONUCLEASE P PROTEIN COMPONENT"/>
    <property type="match status" value="1"/>
</dbReference>
<evidence type="ECO:0000256" key="3">
    <source>
        <dbReference type="ARBA" id="ARBA00022722"/>
    </source>
</evidence>
<dbReference type="SUPFAM" id="SSF54211">
    <property type="entry name" value="Ribosomal protein S5 domain 2-like"/>
    <property type="match status" value="1"/>
</dbReference>
<evidence type="ECO:0000256" key="1">
    <source>
        <dbReference type="ARBA" id="ARBA00002663"/>
    </source>
</evidence>
<dbReference type="GO" id="GO:0030677">
    <property type="term" value="C:ribonuclease P complex"/>
    <property type="evidence" value="ECO:0007669"/>
    <property type="project" value="TreeGrafter"/>
</dbReference>
<comment type="subunit">
    <text evidence="7">Consists of a catalytic RNA component (M1 or rnpB) and a protein subunit.</text>
</comment>
<dbReference type="PROSITE" id="PS00648">
    <property type="entry name" value="RIBONUCLEASE_P"/>
    <property type="match status" value="1"/>
</dbReference>
<comment type="similarity">
    <text evidence="7">Belongs to the RnpA family.</text>
</comment>
<reference evidence="10" key="1">
    <citation type="submission" date="2016-10" db="EMBL/GenBank/DDBJ databases">
        <authorList>
            <person name="Varghese N."/>
            <person name="Submissions S."/>
        </authorList>
    </citation>
    <scope>NUCLEOTIDE SEQUENCE [LARGE SCALE GENOMIC DNA]</scope>
    <source>
        <strain evidence="10">2SM5</strain>
    </source>
</reference>
<dbReference type="Proteomes" id="UP000243426">
    <property type="component" value="Chromosome I"/>
</dbReference>
<keyword evidence="3 7" id="KW-0540">Nuclease</keyword>
<evidence type="ECO:0000256" key="7">
    <source>
        <dbReference type="HAMAP-Rule" id="MF_00227"/>
    </source>
</evidence>
<accession>A0A1H1WW51</accession>
<dbReference type="InterPro" id="IPR000100">
    <property type="entry name" value="RNase_P"/>
</dbReference>
<evidence type="ECO:0000313" key="10">
    <source>
        <dbReference type="Proteomes" id="UP000243426"/>
    </source>
</evidence>
<dbReference type="AlphaFoldDB" id="A0A1H1WW51"/>
<dbReference type="InterPro" id="IPR014721">
    <property type="entry name" value="Ribsml_uS5_D2-typ_fold_subgr"/>
</dbReference>
<dbReference type="GO" id="GO:0001682">
    <property type="term" value="P:tRNA 5'-leader removal"/>
    <property type="evidence" value="ECO:0007669"/>
    <property type="project" value="UniProtKB-UniRule"/>
</dbReference>
<dbReference type="STRING" id="797277.SAMN05216198_3417"/>
<dbReference type="EMBL" id="LT629748">
    <property type="protein sequence ID" value="SDT01458.1"/>
    <property type="molecule type" value="Genomic_DNA"/>
</dbReference>
<evidence type="ECO:0000256" key="8">
    <source>
        <dbReference type="NCBIfam" id="TIGR00188"/>
    </source>
</evidence>
<dbReference type="OrthoDB" id="9796422at2"/>
<keyword evidence="5 7" id="KW-0378">Hydrolase</keyword>
<dbReference type="Pfam" id="PF00825">
    <property type="entry name" value="Ribonuclease_P"/>
    <property type="match status" value="1"/>
</dbReference>
<comment type="function">
    <text evidence="1 7">RNaseP catalyzes the removal of the 5'-leader sequence from pre-tRNA to produce the mature 5'-terminus. It can also cleave other RNA substrates such as 4.5S RNA. The protein component plays an auxiliary but essential role in vivo by binding to the 5'-leader sequence and broadening the substrate specificity of the ribozyme.</text>
</comment>
<dbReference type="GO" id="GO:0004526">
    <property type="term" value="F:ribonuclease P activity"/>
    <property type="evidence" value="ECO:0007669"/>
    <property type="project" value="UniProtKB-UniRule"/>
</dbReference>
<dbReference type="InterPro" id="IPR020568">
    <property type="entry name" value="Ribosomal_Su5_D2-typ_SF"/>
</dbReference>
<dbReference type="NCBIfam" id="TIGR00188">
    <property type="entry name" value="rnpA"/>
    <property type="match status" value="1"/>
</dbReference>
<name>A0A1H1WW51_9GAMM</name>
<dbReference type="GO" id="GO:0000049">
    <property type="term" value="F:tRNA binding"/>
    <property type="evidence" value="ECO:0007669"/>
    <property type="project" value="UniProtKB-UniRule"/>
</dbReference>
<evidence type="ECO:0000256" key="6">
    <source>
        <dbReference type="ARBA" id="ARBA00022884"/>
    </source>
</evidence>
<dbReference type="RefSeq" id="WP_090276620.1">
    <property type="nucleotide sequence ID" value="NZ_LT629748.1"/>
</dbReference>
<evidence type="ECO:0000256" key="2">
    <source>
        <dbReference type="ARBA" id="ARBA00022694"/>
    </source>
</evidence>
<dbReference type="InterPro" id="IPR020539">
    <property type="entry name" value="RNase_P_CS"/>
</dbReference>
<evidence type="ECO:0000256" key="4">
    <source>
        <dbReference type="ARBA" id="ARBA00022759"/>
    </source>
</evidence>
<keyword evidence="10" id="KW-1185">Reference proteome</keyword>
<evidence type="ECO:0000313" key="9">
    <source>
        <dbReference type="EMBL" id="SDT01458.1"/>
    </source>
</evidence>
<dbReference type="GO" id="GO:0042781">
    <property type="term" value="F:3'-tRNA processing endoribonuclease activity"/>
    <property type="evidence" value="ECO:0007669"/>
    <property type="project" value="TreeGrafter"/>
</dbReference>
<dbReference type="PANTHER" id="PTHR33992:SF1">
    <property type="entry name" value="RIBONUCLEASE P PROTEIN COMPONENT"/>
    <property type="match status" value="1"/>
</dbReference>
<dbReference type="HAMAP" id="MF_00227">
    <property type="entry name" value="RNase_P"/>
    <property type="match status" value="1"/>
</dbReference>
<dbReference type="EC" id="3.1.26.5" evidence="7 8"/>
<keyword evidence="4 7" id="KW-0255">Endonuclease</keyword>
<keyword evidence="6 7" id="KW-0694">RNA-binding</keyword>
<proteinExistence type="inferred from homology"/>
<gene>
    <name evidence="7" type="primary">rnpA</name>
    <name evidence="9" type="ORF">SAMN05216198_3417</name>
</gene>
<protein>
    <recommendedName>
        <fullName evidence="7 8">Ribonuclease P protein component</fullName>
        <shortName evidence="7">RNase P protein</shortName>
        <shortName evidence="7">RNaseP protein</shortName>
        <ecNumber evidence="7 8">3.1.26.5</ecNumber>
    </recommendedName>
    <alternativeName>
        <fullName evidence="7">Protein C5</fullName>
    </alternativeName>
</protein>